<keyword evidence="1" id="KW-0328">Glycosyltransferase</keyword>
<evidence type="ECO:0000259" key="3">
    <source>
        <dbReference type="Pfam" id="PF00534"/>
    </source>
</evidence>
<dbReference type="AlphaFoldDB" id="A0A6I6JS69"/>
<keyword evidence="2 4" id="KW-0808">Transferase</keyword>
<protein>
    <submittedName>
        <fullName evidence="4">Glycosyltransferase</fullName>
    </submittedName>
</protein>
<evidence type="ECO:0000313" key="5">
    <source>
        <dbReference type="Proteomes" id="UP000428260"/>
    </source>
</evidence>
<dbReference type="Pfam" id="PF00534">
    <property type="entry name" value="Glycos_transf_1"/>
    <property type="match status" value="1"/>
</dbReference>
<dbReference type="PANTHER" id="PTHR12526">
    <property type="entry name" value="GLYCOSYLTRANSFERASE"/>
    <property type="match status" value="1"/>
</dbReference>
<sequence length="367" mass="41793">MKPNILFLLHIPPPVHGSSVVGQYIKQSSLINKSFEARYINLMASKEVSSSGKVNLRKIGGFVKIWFKLLGELRKKKPDLCYLALTTTGAAFYRDIFVVGLLKLFRIKRVYHLHNKGVKRWSTFLINRYFYRFVFQNADVIILSKYLYPDIQAFVPENKIHICPNGISNKIEEDKPAESNNSKEVSKILFLSNLIESKGVYVLLEACSLLKEKKIPFQCDFVGGEGDITASQFYERAQKLGLNNSVNYLGKKFGTEKEEIFSKANVFAFPTFYPNECLPLVLLEAMQNKLPVISTFEGGIPDVVDDTETGFLVPQKDPRLMAEKLEILISDSNLCKKMGEAGRKKFEEEFTLIQFENRMSNILGKII</sequence>
<name>A0A6I6JS69_9BACT</name>
<evidence type="ECO:0000313" key="4">
    <source>
        <dbReference type="EMBL" id="QGY43918.1"/>
    </source>
</evidence>
<dbReference type="CDD" id="cd03801">
    <property type="entry name" value="GT4_PimA-like"/>
    <property type="match status" value="1"/>
</dbReference>
<dbReference type="Proteomes" id="UP000428260">
    <property type="component" value="Chromosome"/>
</dbReference>
<keyword evidence="5" id="KW-1185">Reference proteome</keyword>
<dbReference type="InterPro" id="IPR001296">
    <property type="entry name" value="Glyco_trans_1"/>
</dbReference>
<reference evidence="4 5" key="1">
    <citation type="submission" date="2019-11" db="EMBL/GenBank/DDBJ databases">
        <authorList>
            <person name="Zheng R.K."/>
            <person name="Sun C.M."/>
        </authorList>
    </citation>
    <scope>NUCLEOTIDE SEQUENCE [LARGE SCALE GENOMIC DNA]</scope>
    <source>
        <strain evidence="4 5">WC007</strain>
    </source>
</reference>
<dbReference type="Gene3D" id="3.40.50.2000">
    <property type="entry name" value="Glycogen Phosphorylase B"/>
    <property type="match status" value="2"/>
</dbReference>
<gene>
    <name evidence="4" type="ORF">GM418_09685</name>
</gene>
<dbReference type="RefSeq" id="WP_158865523.1">
    <property type="nucleotide sequence ID" value="NZ_CP046401.1"/>
</dbReference>
<evidence type="ECO:0000256" key="2">
    <source>
        <dbReference type="ARBA" id="ARBA00022679"/>
    </source>
</evidence>
<dbReference type="EMBL" id="CP046401">
    <property type="protein sequence ID" value="QGY43918.1"/>
    <property type="molecule type" value="Genomic_DNA"/>
</dbReference>
<dbReference type="SUPFAM" id="SSF53756">
    <property type="entry name" value="UDP-Glycosyltransferase/glycogen phosphorylase"/>
    <property type="match status" value="1"/>
</dbReference>
<accession>A0A6I6JS69</accession>
<organism evidence="4 5">
    <name type="scientific">Maribellus comscasis</name>
    <dbReference type="NCBI Taxonomy" id="2681766"/>
    <lineage>
        <taxon>Bacteria</taxon>
        <taxon>Pseudomonadati</taxon>
        <taxon>Bacteroidota</taxon>
        <taxon>Bacteroidia</taxon>
        <taxon>Marinilabiliales</taxon>
        <taxon>Prolixibacteraceae</taxon>
        <taxon>Maribellus</taxon>
    </lineage>
</organism>
<feature type="domain" description="Glycosyl transferase family 1" evidence="3">
    <location>
        <begin position="173"/>
        <end position="344"/>
    </location>
</feature>
<dbReference type="PANTHER" id="PTHR12526:SF510">
    <property type="entry name" value="D-INOSITOL 3-PHOSPHATE GLYCOSYLTRANSFERASE"/>
    <property type="match status" value="1"/>
</dbReference>
<dbReference type="GO" id="GO:0016757">
    <property type="term" value="F:glycosyltransferase activity"/>
    <property type="evidence" value="ECO:0007669"/>
    <property type="project" value="UniProtKB-KW"/>
</dbReference>
<proteinExistence type="predicted"/>
<dbReference type="KEGG" id="mcos:GM418_09685"/>
<evidence type="ECO:0000256" key="1">
    <source>
        <dbReference type="ARBA" id="ARBA00022676"/>
    </source>
</evidence>